<reference evidence="2" key="1">
    <citation type="journal article" date="2007" name="PLoS ONE">
        <title>The first genome sequence of an elite grapevine cultivar (Pinot noir Vitis vinifera L.): coping with a highly heterozygous genome.</title>
        <authorList>
            <person name="Velasco R."/>
            <person name="Zharkikh A."/>
            <person name="Troggio M."/>
            <person name="Cartwright D.A."/>
            <person name="Cestaro A."/>
            <person name="Pruss D."/>
            <person name="Pindo M."/>
            <person name="FitzGerald L.M."/>
            <person name="Vezzulli S."/>
            <person name="Reid J."/>
            <person name="Malacarne G."/>
            <person name="Iliev D."/>
            <person name="Coppola G."/>
            <person name="Wardell B."/>
            <person name="Micheletti D."/>
            <person name="Macalma T."/>
            <person name="Facci M."/>
            <person name="Mitchell J.T."/>
            <person name="Perazzolli M."/>
            <person name="Eldredge G."/>
            <person name="Gatto P."/>
            <person name="Oyzerski R."/>
            <person name="Moretto M."/>
            <person name="Gutin N."/>
            <person name="Stefanini M."/>
            <person name="Chen Y."/>
            <person name="Segala C."/>
            <person name="Davenport C."/>
            <person name="Dematte L."/>
            <person name="Mraz A."/>
            <person name="Battilana J."/>
            <person name="Stormo K."/>
            <person name="Costa F."/>
            <person name="Tao Q."/>
            <person name="Si-Ammour A."/>
            <person name="Harkins T."/>
            <person name="Lackey A."/>
            <person name="Perbost C."/>
            <person name="Taillon B."/>
            <person name="Stella A."/>
            <person name="Solovyev V."/>
            <person name="Fawcett J.A."/>
            <person name="Sterck L."/>
            <person name="Vandepoele K."/>
            <person name="Grando S.M."/>
            <person name="Toppo S."/>
            <person name="Moser C."/>
            <person name="Lanchbury J."/>
            <person name="Bogden R."/>
            <person name="Skolnick M."/>
            <person name="Sgaramella V."/>
            <person name="Bhatnagar S.K."/>
            <person name="Fontana P."/>
            <person name="Gutin A."/>
            <person name="Van de Peer Y."/>
            <person name="Salamini F."/>
            <person name="Viola R."/>
        </authorList>
    </citation>
    <scope>NUCLEOTIDE SEQUENCE</scope>
</reference>
<evidence type="ECO:0000256" key="1">
    <source>
        <dbReference type="SAM" id="MobiDB-lite"/>
    </source>
</evidence>
<dbReference type="AlphaFoldDB" id="A5BGH7"/>
<accession>A5BGH7</accession>
<evidence type="ECO:0000313" key="2">
    <source>
        <dbReference type="EMBL" id="CAN72312.1"/>
    </source>
</evidence>
<feature type="compositionally biased region" description="Basic residues" evidence="1">
    <location>
        <begin position="86"/>
        <end position="103"/>
    </location>
</feature>
<organism evidence="2">
    <name type="scientific">Vitis vinifera</name>
    <name type="common">Grape</name>
    <dbReference type="NCBI Taxonomy" id="29760"/>
    <lineage>
        <taxon>Eukaryota</taxon>
        <taxon>Viridiplantae</taxon>
        <taxon>Streptophyta</taxon>
        <taxon>Embryophyta</taxon>
        <taxon>Tracheophyta</taxon>
        <taxon>Spermatophyta</taxon>
        <taxon>Magnoliopsida</taxon>
        <taxon>eudicotyledons</taxon>
        <taxon>Gunneridae</taxon>
        <taxon>Pentapetalae</taxon>
        <taxon>rosids</taxon>
        <taxon>Vitales</taxon>
        <taxon>Vitaceae</taxon>
        <taxon>Viteae</taxon>
        <taxon>Vitis</taxon>
    </lineage>
</organism>
<name>A5BGH7_VITVI</name>
<gene>
    <name evidence="2" type="ORF">VITISV_037423</name>
</gene>
<sequence length="193" mass="22681">MDQVWASTGEPKEILARCWRRDRIWASTREEIIFERASTREKIVSGRVPERGRIQVSIGEGFEQVSKKYPGKYRERGRIRVSIGKRSRRVPKKSPREYRKRVRASTEKGFGRVPKRGPGEYREKVQQAEEVLDNLDSLHHLSLIVDQRRKDETEKQYAILNIPQEMEPCRYPLLQSVDGAYPNEMCRSKHEIS</sequence>
<dbReference type="EMBL" id="AM458734">
    <property type="protein sequence ID" value="CAN72312.1"/>
    <property type="molecule type" value="Genomic_DNA"/>
</dbReference>
<feature type="region of interest" description="Disordered" evidence="1">
    <location>
        <begin position="86"/>
        <end position="118"/>
    </location>
</feature>
<protein>
    <submittedName>
        <fullName evidence="2">Uncharacterized protein</fullName>
    </submittedName>
</protein>
<proteinExistence type="predicted"/>